<comment type="caution">
    <text evidence="1">The sequence shown here is derived from an EMBL/GenBank/DDBJ whole genome shotgun (WGS) entry which is preliminary data.</text>
</comment>
<proteinExistence type="predicted"/>
<name>A0ACB9HLQ2_9ASTR</name>
<sequence length="286" mass="32187">MLPPELKYGRKTFPPISECDLSSVSHRSIAADLDGTLLKSSLSFPYYILFAIEAGSLLRGLILLLFLPIISVVYVFVSENLAGKMLIFVSFSGIKIGDIEVASRSVLPRFYAADVRRDSFEVFDSCERKVIVTANPIVMVETLVKEFLGAEKVLGTEIEVDPRTKRATGFVTEPGVLVGKWKRLAVMKEFGDDLPDIGIGDRKSDHDFMSVCKEGYIVPKDQFASLVSPQCLKTQSLFQDGYLERPSSYVVDYIWLPLRFVLYPLRAYFNLSLFEGILKCAYRRMC</sequence>
<keyword evidence="2" id="KW-1185">Reference proteome</keyword>
<organism evidence="1 2">
    <name type="scientific">Smallanthus sonchifolius</name>
    <dbReference type="NCBI Taxonomy" id="185202"/>
    <lineage>
        <taxon>Eukaryota</taxon>
        <taxon>Viridiplantae</taxon>
        <taxon>Streptophyta</taxon>
        <taxon>Embryophyta</taxon>
        <taxon>Tracheophyta</taxon>
        <taxon>Spermatophyta</taxon>
        <taxon>Magnoliopsida</taxon>
        <taxon>eudicotyledons</taxon>
        <taxon>Gunneridae</taxon>
        <taxon>Pentapetalae</taxon>
        <taxon>asterids</taxon>
        <taxon>campanulids</taxon>
        <taxon>Asterales</taxon>
        <taxon>Asteraceae</taxon>
        <taxon>Asteroideae</taxon>
        <taxon>Heliantheae alliance</taxon>
        <taxon>Millerieae</taxon>
        <taxon>Smallanthus</taxon>
    </lineage>
</organism>
<dbReference type="EMBL" id="CM042029">
    <property type="protein sequence ID" value="KAI3796547.1"/>
    <property type="molecule type" value="Genomic_DNA"/>
</dbReference>
<protein>
    <submittedName>
        <fullName evidence="1">Uncharacterized protein</fullName>
    </submittedName>
</protein>
<accession>A0ACB9HLQ2</accession>
<evidence type="ECO:0000313" key="1">
    <source>
        <dbReference type="EMBL" id="KAI3796547.1"/>
    </source>
</evidence>
<dbReference type="Proteomes" id="UP001056120">
    <property type="component" value="Linkage Group LG12"/>
</dbReference>
<reference evidence="2" key="1">
    <citation type="journal article" date="2022" name="Mol. Ecol. Resour.">
        <title>The genomes of chicory, endive, great burdock and yacon provide insights into Asteraceae palaeo-polyploidization history and plant inulin production.</title>
        <authorList>
            <person name="Fan W."/>
            <person name="Wang S."/>
            <person name="Wang H."/>
            <person name="Wang A."/>
            <person name="Jiang F."/>
            <person name="Liu H."/>
            <person name="Zhao H."/>
            <person name="Xu D."/>
            <person name="Zhang Y."/>
        </authorList>
    </citation>
    <scope>NUCLEOTIDE SEQUENCE [LARGE SCALE GENOMIC DNA]</scope>
    <source>
        <strain evidence="2">cv. Yunnan</strain>
    </source>
</reference>
<gene>
    <name evidence="1" type="ORF">L1987_39222</name>
</gene>
<reference evidence="1 2" key="2">
    <citation type="journal article" date="2022" name="Mol. Ecol. Resour.">
        <title>The genomes of chicory, endive, great burdock and yacon provide insights into Asteraceae paleo-polyploidization history and plant inulin production.</title>
        <authorList>
            <person name="Fan W."/>
            <person name="Wang S."/>
            <person name="Wang H."/>
            <person name="Wang A."/>
            <person name="Jiang F."/>
            <person name="Liu H."/>
            <person name="Zhao H."/>
            <person name="Xu D."/>
            <person name="Zhang Y."/>
        </authorList>
    </citation>
    <scope>NUCLEOTIDE SEQUENCE [LARGE SCALE GENOMIC DNA]</scope>
    <source>
        <strain evidence="2">cv. Yunnan</strain>
        <tissue evidence="1">Leaves</tissue>
    </source>
</reference>
<evidence type="ECO:0000313" key="2">
    <source>
        <dbReference type="Proteomes" id="UP001056120"/>
    </source>
</evidence>